<dbReference type="Gene3D" id="3.40.1360.10">
    <property type="match status" value="1"/>
</dbReference>
<reference evidence="3" key="1">
    <citation type="submission" date="2020-11" db="EMBL/GenBank/DDBJ databases">
        <title>Chlorella ohadii genome sequencing and assembly.</title>
        <authorList>
            <person name="Murik O."/>
            <person name="Treves H."/>
            <person name="Kedem I."/>
            <person name="Shotland Y."/>
            <person name="Kaplan A."/>
        </authorList>
    </citation>
    <scope>NUCLEOTIDE SEQUENCE</scope>
    <source>
        <strain evidence="3">1</strain>
    </source>
</reference>
<feature type="domain" description="Ribonuclease M5 C-terminal" evidence="2">
    <location>
        <begin position="99"/>
        <end position="187"/>
    </location>
</feature>
<dbReference type="EMBL" id="JADXDR010000158">
    <property type="protein sequence ID" value="KAI7837294.1"/>
    <property type="molecule type" value="Genomic_DNA"/>
</dbReference>
<dbReference type="Pfam" id="PF13331">
    <property type="entry name" value="DUF4093"/>
    <property type="match status" value="1"/>
</dbReference>
<evidence type="ECO:0000256" key="1">
    <source>
        <dbReference type="SAM" id="MobiDB-lite"/>
    </source>
</evidence>
<dbReference type="GO" id="GO:0043822">
    <property type="term" value="F:ribonuclease M5 activity"/>
    <property type="evidence" value="ECO:0007669"/>
    <property type="project" value="TreeGrafter"/>
</dbReference>
<dbReference type="AlphaFoldDB" id="A0AAD5DJ85"/>
<keyword evidence="4" id="KW-1185">Reference proteome</keyword>
<name>A0AAD5DJ85_9CHLO</name>
<comment type="caution">
    <text evidence="3">The sequence shown here is derived from an EMBL/GenBank/DDBJ whole genome shotgun (WGS) entry which is preliminary data.</text>
</comment>
<sequence length="206" mass="21863">MLGRSNRPCHLRPPLSSHVPHAHFVPDPKPPPIPLLPQELEAAAARYPRGLLVLTDPDVAGRQARAMLDEQLPGRCVHAFLPSPLATAGEDTRYHEAGNIGVEHAAPAAIRAALAAPRRSDPGRQAFSRDDLLAAGLVAELHARGGGVTARRFLVGAFLGLGHCDGKQLLRQLNRYCFTPAELQAALEWAERQLAAGGAAAMAAEG</sequence>
<dbReference type="PANTHER" id="PTHR39156">
    <property type="entry name" value="RIBONUCLEASE M5"/>
    <property type="match status" value="1"/>
</dbReference>
<gene>
    <name evidence="3" type="ORF">COHA_008908</name>
</gene>
<evidence type="ECO:0000313" key="3">
    <source>
        <dbReference type="EMBL" id="KAI7837294.1"/>
    </source>
</evidence>
<dbReference type="InterPro" id="IPR025156">
    <property type="entry name" value="RNase_M5_C"/>
</dbReference>
<dbReference type="SUPFAM" id="SSF110455">
    <property type="entry name" value="Toprim domain"/>
    <property type="match status" value="1"/>
</dbReference>
<dbReference type="PANTHER" id="PTHR39156:SF1">
    <property type="entry name" value="RIBONUCLEASE M5"/>
    <property type="match status" value="1"/>
</dbReference>
<dbReference type="Proteomes" id="UP001205105">
    <property type="component" value="Unassembled WGS sequence"/>
</dbReference>
<proteinExistence type="predicted"/>
<organism evidence="3 4">
    <name type="scientific">Chlorella ohadii</name>
    <dbReference type="NCBI Taxonomy" id="2649997"/>
    <lineage>
        <taxon>Eukaryota</taxon>
        <taxon>Viridiplantae</taxon>
        <taxon>Chlorophyta</taxon>
        <taxon>core chlorophytes</taxon>
        <taxon>Trebouxiophyceae</taxon>
        <taxon>Chlorellales</taxon>
        <taxon>Chlorellaceae</taxon>
        <taxon>Chlorella clade</taxon>
        <taxon>Chlorella</taxon>
    </lineage>
</organism>
<accession>A0AAD5DJ85</accession>
<evidence type="ECO:0000259" key="2">
    <source>
        <dbReference type="Pfam" id="PF13331"/>
    </source>
</evidence>
<protein>
    <recommendedName>
        <fullName evidence="2">Ribonuclease M5 C-terminal domain-containing protein</fullName>
    </recommendedName>
</protein>
<feature type="region of interest" description="Disordered" evidence="1">
    <location>
        <begin position="1"/>
        <end position="30"/>
    </location>
</feature>
<dbReference type="GO" id="GO:0006364">
    <property type="term" value="P:rRNA processing"/>
    <property type="evidence" value="ECO:0007669"/>
    <property type="project" value="TreeGrafter"/>
</dbReference>
<evidence type="ECO:0000313" key="4">
    <source>
        <dbReference type="Proteomes" id="UP001205105"/>
    </source>
</evidence>